<keyword evidence="2" id="KW-1185">Reference proteome</keyword>
<sequence>FKGQIETEQIINSLLVNNFYPTISKYRRVNQKESDESLWTVFGLSLWSVHQLPAQR</sequence>
<organism evidence="1 2">
    <name type="scientific">Heterotrigona itama</name>
    <dbReference type="NCBI Taxonomy" id="395501"/>
    <lineage>
        <taxon>Eukaryota</taxon>
        <taxon>Metazoa</taxon>
        <taxon>Ecdysozoa</taxon>
        <taxon>Arthropoda</taxon>
        <taxon>Hexapoda</taxon>
        <taxon>Insecta</taxon>
        <taxon>Pterygota</taxon>
        <taxon>Neoptera</taxon>
        <taxon>Endopterygota</taxon>
        <taxon>Hymenoptera</taxon>
        <taxon>Apocrita</taxon>
        <taxon>Aculeata</taxon>
        <taxon>Apoidea</taxon>
        <taxon>Anthophila</taxon>
        <taxon>Apidae</taxon>
        <taxon>Heterotrigona</taxon>
    </lineage>
</organism>
<comment type="caution">
    <text evidence="1">The sequence shown here is derived from an EMBL/GenBank/DDBJ whole genome shotgun (WGS) entry which is preliminary data.</text>
</comment>
<protein>
    <submittedName>
        <fullName evidence="1">Uncharacterized protein</fullName>
    </submittedName>
</protein>
<dbReference type="OrthoDB" id="10371882at2759"/>
<dbReference type="EMBL" id="CAJDYZ010008771">
    <property type="protein sequence ID" value="CAD1475819.1"/>
    <property type="molecule type" value="Genomic_DNA"/>
</dbReference>
<proteinExistence type="predicted"/>
<accession>A0A6V7HC06</accession>
<evidence type="ECO:0000313" key="2">
    <source>
        <dbReference type="Proteomes" id="UP000752696"/>
    </source>
</evidence>
<feature type="non-terminal residue" evidence="1">
    <location>
        <position position="56"/>
    </location>
</feature>
<gene>
    <name evidence="1" type="ORF">MHI_LOCUS596141</name>
</gene>
<dbReference type="AlphaFoldDB" id="A0A6V7HC06"/>
<reference evidence="1" key="1">
    <citation type="submission" date="2020-07" db="EMBL/GenBank/DDBJ databases">
        <authorList>
            <person name="Nazaruddin N."/>
        </authorList>
    </citation>
    <scope>NUCLEOTIDE SEQUENCE</scope>
</reference>
<dbReference type="Proteomes" id="UP000752696">
    <property type="component" value="Unassembled WGS sequence"/>
</dbReference>
<feature type="non-terminal residue" evidence="1">
    <location>
        <position position="1"/>
    </location>
</feature>
<evidence type="ECO:0000313" key="1">
    <source>
        <dbReference type="EMBL" id="CAD1475819.1"/>
    </source>
</evidence>
<name>A0A6V7HC06_9HYME</name>